<dbReference type="InterPro" id="IPR036259">
    <property type="entry name" value="MFS_trans_sf"/>
</dbReference>
<dbReference type="Gene3D" id="1.20.1250.20">
    <property type="entry name" value="MFS general substrate transporter like domains"/>
    <property type="match status" value="1"/>
</dbReference>
<dbReference type="InterPro" id="IPR016040">
    <property type="entry name" value="NAD(P)-bd_dom"/>
</dbReference>
<dbReference type="AlphaFoldDB" id="A0A8J3M1Q6"/>
<feature type="transmembrane region" description="Helical" evidence="5">
    <location>
        <begin position="280"/>
        <end position="299"/>
    </location>
</feature>
<dbReference type="Gene3D" id="3.40.50.720">
    <property type="entry name" value="NAD(P)-binding Rossmann-like Domain"/>
    <property type="match status" value="1"/>
</dbReference>
<dbReference type="InterPro" id="IPR036291">
    <property type="entry name" value="NAD(P)-bd_dom_sf"/>
</dbReference>
<comment type="caution">
    <text evidence="7">The sequence shown here is derived from an EMBL/GenBank/DDBJ whole genome shotgun (WGS) entry which is preliminary data.</text>
</comment>
<dbReference type="GO" id="GO:0022857">
    <property type="term" value="F:transmembrane transporter activity"/>
    <property type="evidence" value="ECO:0007669"/>
    <property type="project" value="InterPro"/>
</dbReference>
<comment type="subcellular location">
    <subcellularLocation>
        <location evidence="1">Cell membrane</location>
        <topology evidence="1">Multi-pass membrane protein</topology>
    </subcellularLocation>
</comment>
<dbReference type="GO" id="GO:0005886">
    <property type="term" value="C:plasma membrane"/>
    <property type="evidence" value="ECO:0007669"/>
    <property type="project" value="UniProtKB-SubCell"/>
</dbReference>
<dbReference type="PROSITE" id="PS50850">
    <property type="entry name" value="MFS"/>
    <property type="match status" value="1"/>
</dbReference>
<dbReference type="InterPro" id="IPR020846">
    <property type="entry name" value="MFS_dom"/>
</dbReference>
<feature type="transmembrane region" description="Helical" evidence="5">
    <location>
        <begin position="370"/>
        <end position="390"/>
    </location>
</feature>
<dbReference type="SUPFAM" id="SSF51735">
    <property type="entry name" value="NAD(P)-binding Rossmann-fold domains"/>
    <property type="match status" value="1"/>
</dbReference>
<protein>
    <submittedName>
        <fullName evidence="7">MFS transporter</fullName>
    </submittedName>
</protein>
<gene>
    <name evidence="7" type="ORF">Pka01_36900</name>
</gene>
<feature type="transmembrane region" description="Helical" evidence="5">
    <location>
        <begin position="50"/>
        <end position="70"/>
    </location>
</feature>
<feature type="transmembrane region" description="Helical" evidence="5">
    <location>
        <begin position="305"/>
        <end position="324"/>
    </location>
</feature>
<dbReference type="CDD" id="cd17324">
    <property type="entry name" value="MFS_NepI_like"/>
    <property type="match status" value="1"/>
</dbReference>
<evidence type="ECO:0000256" key="4">
    <source>
        <dbReference type="ARBA" id="ARBA00023136"/>
    </source>
</evidence>
<evidence type="ECO:0000256" key="2">
    <source>
        <dbReference type="ARBA" id="ARBA00022692"/>
    </source>
</evidence>
<dbReference type="RefSeq" id="WP_203883980.1">
    <property type="nucleotide sequence ID" value="NZ_BAABHH010000014.1"/>
</dbReference>
<feature type="domain" description="Major facilitator superfamily (MFS) profile" evidence="6">
    <location>
        <begin position="16"/>
        <end position="395"/>
    </location>
</feature>
<dbReference type="PANTHER" id="PTHR42910:SF1">
    <property type="entry name" value="MAJOR FACILITATOR SUPERFAMILY (MFS) PROFILE DOMAIN-CONTAINING PROTEIN"/>
    <property type="match status" value="1"/>
</dbReference>
<dbReference type="Pfam" id="PF13460">
    <property type="entry name" value="NAD_binding_10"/>
    <property type="match status" value="1"/>
</dbReference>
<feature type="transmembrane region" description="Helical" evidence="5">
    <location>
        <begin position="82"/>
        <end position="101"/>
    </location>
</feature>
<evidence type="ECO:0000256" key="5">
    <source>
        <dbReference type="SAM" id="Phobius"/>
    </source>
</evidence>
<evidence type="ECO:0000259" key="6">
    <source>
        <dbReference type="PROSITE" id="PS50850"/>
    </source>
</evidence>
<dbReference type="Pfam" id="PF07690">
    <property type="entry name" value="MFS_1"/>
    <property type="match status" value="1"/>
</dbReference>
<feature type="transmembrane region" description="Helical" evidence="5">
    <location>
        <begin position="107"/>
        <end position="132"/>
    </location>
</feature>
<dbReference type="PANTHER" id="PTHR42910">
    <property type="entry name" value="TRANSPORTER SCO4007-RELATED"/>
    <property type="match status" value="1"/>
</dbReference>
<organism evidence="7 8">
    <name type="scientific">Planotetraspora kaengkrachanensis</name>
    <dbReference type="NCBI Taxonomy" id="575193"/>
    <lineage>
        <taxon>Bacteria</taxon>
        <taxon>Bacillati</taxon>
        <taxon>Actinomycetota</taxon>
        <taxon>Actinomycetes</taxon>
        <taxon>Streptosporangiales</taxon>
        <taxon>Streptosporangiaceae</taxon>
        <taxon>Planotetraspora</taxon>
    </lineage>
</organism>
<dbReference type="EMBL" id="BONV01000015">
    <property type="protein sequence ID" value="GIG80563.1"/>
    <property type="molecule type" value="Genomic_DNA"/>
</dbReference>
<sequence length="471" mass="49052">MTTTRLHPDGGMSRGLLLLMSVATGLAVAGNYFTQPLLDLIGRELRLGPSLAALTVAAAQGGYALGLILLVPLGDLVDQRRLAVSLYSATAVFLLVSATAANGTVLLVSTALTALTAVGAQVVVPFAATLAAPAERGRVVGTVMTGLLLGSLLARTAAGALSQLGGWRTVYWANAVLMALMAVLLRVFLPRLGGDGTRLSYPSLLRSTVAMFRYEPLLRWRAGIAALSMASLSALWTAQTFLLVRPPYGWSESAIGLFGLVGAAGALTASVTGRLADRGYVQIVTGAGTVLLVASWPAIAAGARSLVWLLVGVILLDLAHKAVLNSNQNVIYALRPEARNRINSAFMTSFFAGGAVGSALTSVVWVHGGWTGVCALGAIFAAGTVALWVLERITINRAAGSPPKDLRSPRPRPDTGHLDQLIQGAETMRITVFGATGNLGRRVAAEALARAHQVTAVVRNRARVPTTIKGE</sequence>
<keyword evidence="3 5" id="KW-1133">Transmembrane helix</keyword>
<keyword evidence="2 5" id="KW-0812">Transmembrane</keyword>
<keyword evidence="8" id="KW-1185">Reference proteome</keyword>
<evidence type="ECO:0000313" key="8">
    <source>
        <dbReference type="Proteomes" id="UP000630097"/>
    </source>
</evidence>
<feature type="transmembrane region" description="Helical" evidence="5">
    <location>
        <begin position="254"/>
        <end position="273"/>
    </location>
</feature>
<name>A0A8J3M1Q6_9ACTN</name>
<feature type="transmembrane region" description="Helical" evidence="5">
    <location>
        <begin position="12"/>
        <end position="30"/>
    </location>
</feature>
<evidence type="ECO:0000313" key="7">
    <source>
        <dbReference type="EMBL" id="GIG80563.1"/>
    </source>
</evidence>
<reference evidence="7 8" key="1">
    <citation type="submission" date="2021-01" db="EMBL/GenBank/DDBJ databases">
        <title>Whole genome shotgun sequence of Planotetraspora kaengkrachanensis NBRC 104272.</title>
        <authorList>
            <person name="Komaki H."/>
            <person name="Tamura T."/>
        </authorList>
    </citation>
    <scope>NUCLEOTIDE SEQUENCE [LARGE SCALE GENOMIC DNA]</scope>
    <source>
        <strain evidence="7 8">NBRC 104272</strain>
    </source>
</reference>
<feature type="transmembrane region" description="Helical" evidence="5">
    <location>
        <begin position="139"/>
        <end position="158"/>
    </location>
</feature>
<feature type="transmembrane region" description="Helical" evidence="5">
    <location>
        <begin position="170"/>
        <end position="189"/>
    </location>
</feature>
<dbReference type="SUPFAM" id="SSF103473">
    <property type="entry name" value="MFS general substrate transporter"/>
    <property type="match status" value="1"/>
</dbReference>
<keyword evidence="4 5" id="KW-0472">Membrane</keyword>
<dbReference type="Proteomes" id="UP000630097">
    <property type="component" value="Unassembled WGS sequence"/>
</dbReference>
<dbReference type="InterPro" id="IPR011701">
    <property type="entry name" value="MFS"/>
</dbReference>
<evidence type="ECO:0000256" key="3">
    <source>
        <dbReference type="ARBA" id="ARBA00022989"/>
    </source>
</evidence>
<proteinExistence type="predicted"/>
<feature type="transmembrane region" description="Helical" evidence="5">
    <location>
        <begin position="345"/>
        <end position="364"/>
    </location>
</feature>
<evidence type="ECO:0000256" key="1">
    <source>
        <dbReference type="ARBA" id="ARBA00004651"/>
    </source>
</evidence>
<accession>A0A8J3M1Q6</accession>
<feature type="transmembrane region" description="Helical" evidence="5">
    <location>
        <begin position="222"/>
        <end position="242"/>
    </location>
</feature>